<accession>A0A318RPW3</accession>
<keyword evidence="2" id="KW-1185">Reference proteome</keyword>
<dbReference type="Proteomes" id="UP000247591">
    <property type="component" value="Unassembled WGS sequence"/>
</dbReference>
<sequence length="88" mass="9237">MSSISAIEPAANKTQTSADPLLAAPNLIDGTTFGGASIQLNHHVLVVTGFRANWVGALHSTTMIPTLLCSDLHARGFEAGVETLESHR</sequence>
<dbReference type="AlphaFoldDB" id="A0A318RPW3"/>
<proteinExistence type="predicted"/>
<name>A0A318RPW3_WILLI</name>
<organism evidence="1 2">
    <name type="scientific">Williamsia limnetica</name>
    <dbReference type="NCBI Taxonomy" id="882452"/>
    <lineage>
        <taxon>Bacteria</taxon>
        <taxon>Bacillati</taxon>
        <taxon>Actinomycetota</taxon>
        <taxon>Actinomycetes</taxon>
        <taxon>Mycobacteriales</taxon>
        <taxon>Nocardiaceae</taxon>
        <taxon>Williamsia</taxon>
    </lineage>
</organism>
<gene>
    <name evidence="1" type="ORF">DFR67_10639</name>
</gene>
<protein>
    <submittedName>
        <fullName evidence="1">Uncharacterized protein</fullName>
    </submittedName>
</protein>
<comment type="caution">
    <text evidence="1">The sequence shown here is derived from an EMBL/GenBank/DDBJ whole genome shotgun (WGS) entry which is preliminary data.</text>
</comment>
<dbReference type="EMBL" id="QJSP01000006">
    <property type="protein sequence ID" value="PYE17336.1"/>
    <property type="molecule type" value="Genomic_DNA"/>
</dbReference>
<reference evidence="1 2" key="1">
    <citation type="submission" date="2018-06" db="EMBL/GenBank/DDBJ databases">
        <title>Genomic Encyclopedia of Type Strains, Phase IV (KMG-IV): sequencing the most valuable type-strain genomes for metagenomic binning, comparative biology and taxonomic classification.</title>
        <authorList>
            <person name="Goeker M."/>
        </authorList>
    </citation>
    <scope>NUCLEOTIDE SEQUENCE [LARGE SCALE GENOMIC DNA]</scope>
    <source>
        <strain evidence="1 2">DSM 45521</strain>
    </source>
</reference>
<evidence type="ECO:0000313" key="2">
    <source>
        <dbReference type="Proteomes" id="UP000247591"/>
    </source>
</evidence>
<evidence type="ECO:0000313" key="1">
    <source>
        <dbReference type="EMBL" id="PYE17336.1"/>
    </source>
</evidence>